<feature type="domain" description="MH1" evidence="9">
    <location>
        <begin position="318"/>
        <end position="450"/>
    </location>
</feature>
<dbReference type="GO" id="GO:0030509">
    <property type="term" value="P:BMP signaling pathway"/>
    <property type="evidence" value="ECO:0007669"/>
    <property type="project" value="TreeGrafter"/>
</dbReference>
<name>A0AAN5IE38_9BILA</name>
<dbReference type="SUPFAM" id="SSF56366">
    <property type="entry name" value="SMAD MH1 domain"/>
    <property type="match status" value="1"/>
</dbReference>
<feature type="region of interest" description="Disordered" evidence="8">
    <location>
        <begin position="1"/>
        <end position="61"/>
    </location>
</feature>
<feature type="compositionally biased region" description="Basic and acidic residues" evidence="8">
    <location>
        <begin position="616"/>
        <end position="634"/>
    </location>
</feature>
<dbReference type="Gene3D" id="3.90.520.10">
    <property type="entry name" value="SMAD MH1 domain"/>
    <property type="match status" value="1"/>
</dbReference>
<keyword evidence="3" id="KW-0862">Zinc</keyword>
<comment type="similarity">
    <text evidence="1 7">Belongs to the dwarfin/SMAD family.</text>
</comment>
<gene>
    <name evidence="11" type="ORF">PMAYCL1PPCAC_33192</name>
</gene>
<feature type="compositionally biased region" description="Low complexity" evidence="8">
    <location>
        <begin position="278"/>
        <end position="290"/>
    </location>
</feature>
<evidence type="ECO:0000256" key="6">
    <source>
        <dbReference type="ARBA" id="ARBA00023242"/>
    </source>
</evidence>
<dbReference type="InterPro" id="IPR017855">
    <property type="entry name" value="SMAD-like_dom_sf"/>
</dbReference>
<dbReference type="SMART" id="SM00523">
    <property type="entry name" value="DWA"/>
    <property type="match status" value="1"/>
</dbReference>
<evidence type="ECO:0000256" key="4">
    <source>
        <dbReference type="ARBA" id="ARBA00023015"/>
    </source>
</evidence>
<keyword evidence="4 7" id="KW-0805">Transcription regulation</keyword>
<keyword evidence="7" id="KW-0963">Cytoplasm</keyword>
<dbReference type="GO" id="GO:0060395">
    <property type="term" value="P:SMAD protein signal transduction"/>
    <property type="evidence" value="ECO:0007669"/>
    <property type="project" value="TreeGrafter"/>
</dbReference>
<dbReference type="GO" id="GO:0009653">
    <property type="term" value="P:anatomical structure morphogenesis"/>
    <property type="evidence" value="ECO:0007669"/>
    <property type="project" value="TreeGrafter"/>
</dbReference>
<dbReference type="InterPro" id="IPR036578">
    <property type="entry name" value="SMAD_MH1_sf"/>
</dbReference>
<sequence length="1358" mass="151359">MLYGNNQNPLFSTGGGIGRPLGQTLPPLQQQQQQPQQIPAPGWALQPQNQSAPAPKPAQQPHTAFIQYSNSHRQLPIPCTRQDNQLPQGFVQTIPITSSHQQHPQHSQQASLHHGWMDAPGTSTAYSITTIPTTSNGLTTHNANGTLPSGFSQFSSSGFNGQIVTALTTANGIMPSTSIPSSNSTGVTAPTPQSIQPAVVGAVKQTKELEDYYIAERARQNVQSIAAAASQIYGQASGGQKLPKLEGLPAGVIPAGGIRKPKQGRPRADVAQPGGGASTSAASAAAGGATVKSELSPTPTTSNGTGRSRPESGATGGEIVNYLMGFNIQVAEADFSSKALESLHKKIKDRPHDLETFMRAVETKGEVIGNCITVTRTLDGRLQVAGRKGFPHVIYAKIFRFQELHKNELKSIPQCIYGFDNKAENEEHKPDAQVCVNPYHYERVTAPSGGGNLIDPLTGLLRANALQSMDEMMDFASSSMKMTTPDFLQSRPSMLSNPPAQGGFGFTSFDAKAVTDKAGSSQEKPSSALSDEFLKMAAGLSKGDAEQLNELIEHIKRYSVAEKLAMAPDTSDEAHESESDQTNDEAIEVHPSLSLVARKNFAFDKLLLENSKEKARLDEMKKEKEEEDAERIPTDDPDWPEEMMERQKKAQELAEHERRFKKGEERLANMMMARDQDFANIEDATIWNSQYNDDSGRPCFFRKNHIVGLPPNNKVVVGETGSGTFGSKGPHRKPQQLFSKELEWSLQQVVKMLATCALDGNISTTQYMLCCQHYAGMMKKTAGAQSLDPEQVKLCKAALESVKEAAGGVVTTQQLHSWDLSRLFANHLKTRPQRGEEQLARRNAACALNREWTFEINQEMDKFVAETKGTDAEGIFSKKQIERALAARQRLVRGEKLVPDELMAVEELRREKDSRKRGRAEAGLDHEMEAIDLNSMGMSVEEQGQEEDFDPILPVLENAFTSDDLNALFETPNEYLRTFRDHVFGDATVNTYQEEMDISLRGTVPPPEGDERFQPFDGRERENDEPDENGEERPPLKRNCLCPEAEKKDHCFWGKHHHYMHGVSREIVDAAFLLYRYRIQRKKSSGPRGELYNFATQFDCPKVCLKRAMEIEPHSAKLKPPNYHWCAVNYCERDNHVGSMRQVEAVNFFIDGGFESVHEQRYCISSVSHPLTRFDKQVNDVRSRIGCGVRISVKEDGSMWVRVLSRYPVFISSTFLDREAGLVNGDAIHKIYPGSSIKAFDLVRARRAILQMYEYQKEAYKLHNGEKKLESMPYPLNTFNRRELRSISRIGGDDLHKHAVVKIGFIKGWGPEFEYKKICETPCWVEIINNRACEFIDHIMNLREVCYAFSEHDSSDYE</sequence>
<dbReference type="GO" id="GO:0051239">
    <property type="term" value="P:regulation of multicellular organismal process"/>
    <property type="evidence" value="ECO:0007669"/>
    <property type="project" value="UniProtKB-ARBA"/>
</dbReference>
<evidence type="ECO:0000256" key="5">
    <source>
        <dbReference type="ARBA" id="ARBA00023163"/>
    </source>
</evidence>
<evidence type="ECO:0000256" key="7">
    <source>
        <dbReference type="RuleBase" id="RU361195"/>
    </source>
</evidence>
<protein>
    <recommendedName>
        <fullName evidence="7">Mothers against decapentaplegic homolog</fullName>
        <shortName evidence="7">MAD homolog</shortName>
        <shortName evidence="7">Mothers against DPP homolog</shortName>
    </recommendedName>
    <alternativeName>
        <fullName evidence="7">SMAD family member</fullName>
    </alternativeName>
</protein>
<dbReference type="PANTHER" id="PTHR13703:SF62">
    <property type="entry name" value="SMAD PROTEIN DAF-3"/>
    <property type="match status" value="1"/>
</dbReference>
<feature type="region of interest" description="Disordered" evidence="8">
    <location>
        <begin position="616"/>
        <end position="642"/>
    </location>
</feature>
<dbReference type="Pfam" id="PF03165">
    <property type="entry name" value="MH1"/>
    <property type="match status" value="1"/>
</dbReference>
<evidence type="ECO:0000256" key="1">
    <source>
        <dbReference type="ARBA" id="ARBA00005545"/>
    </source>
</evidence>
<keyword evidence="6 7" id="KW-0539">Nucleus</keyword>
<dbReference type="GO" id="GO:0030154">
    <property type="term" value="P:cell differentiation"/>
    <property type="evidence" value="ECO:0007669"/>
    <property type="project" value="TreeGrafter"/>
</dbReference>
<dbReference type="Gene3D" id="2.60.200.10">
    <property type="match status" value="1"/>
</dbReference>
<evidence type="ECO:0000256" key="2">
    <source>
        <dbReference type="ARBA" id="ARBA00022723"/>
    </source>
</evidence>
<comment type="subcellular location">
    <subcellularLocation>
        <location evidence="7">Cytoplasm</location>
    </subcellularLocation>
    <subcellularLocation>
        <location evidence="7">Nucleus</location>
    </subcellularLocation>
</comment>
<evidence type="ECO:0000259" key="9">
    <source>
        <dbReference type="PROSITE" id="PS51075"/>
    </source>
</evidence>
<evidence type="ECO:0000256" key="3">
    <source>
        <dbReference type="ARBA" id="ARBA00022833"/>
    </source>
</evidence>
<feature type="region of interest" description="Disordered" evidence="8">
    <location>
        <begin position="998"/>
        <end position="1038"/>
    </location>
</feature>
<dbReference type="GO" id="GO:0000978">
    <property type="term" value="F:RNA polymerase II cis-regulatory region sequence-specific DNA binding"/>
    <property type="evidence" value="ECO:0007669"/>
    <property type="project" value="TreeGrafter"/>
</dbReference>
<dbReference type="GO" id="GO:0050793">
    <property type="term" value="P:regulation of developmental process"/>
    <property type="evidence" value="ECO:0007669"/>
    <property type="project" value="UniProtKB-ARBA"/>
</dbReference>
<dbReference type="GO" id="GO:0005737">
    <property type="term" value="C:cytoplasm"/>
    <property type="evidence" value="ECO:0007669"/>
    <property type="project" value="UniProtKB-SubCell"/>
</dbReference>
<dbReference type="EMBL" id="BTRK01000006">
    <property type="protein sequence ID" value="GMR62997.1"/>
    <property type="molecule type" value="Genomic_DNA"/>
</dbReference>
<evidence type="ECO:0000259" key="10">
    <source>
        <dbReference type="PROSITE" id="PS51076"/>
    </source>
</evidence>
<dbReference type="GO" id="GO:0046872">
    <property type="term" value="F:metal ion binding"/>
    <property type="evidence" value="ECO:0007669"/>
    <property type="project" value="UniProtKB-KW"/>
</dbReference>
<keyword evidence="12" id="KW-1185">Reference proteome</keyword>
<keyword evidence="5 7" id="KW-0804">Transcription</keyword>
<dbReference type="SUPFAM" id="SSF49879">
    <property type="entry name" value="SMAD/FHA domain"/>
    <property type="match status" value="1"/>
</dbReference>
<feature type="compositionally biased region" description="Low complexity" evidence="8">
    <location>
        <begin position="20"/>
        <end position="61"/>
    </location>
</feature>
<dbReference type="SMART" id="SM00524">
    <property type="entry name" value="DWB"/>
    <property type="match status" value="1"/>
</dbReference>
<reference evidence="12" key="1">
    <citation type="submission" date="2022-10" db="EMBL/GenBank/DDBJ databases">
        <title>Genome assembly of Pristionchus species.</title>
        <authorList>
            <person name="Yoshida K."/>
            <person name="Sommer R.J."/>
        </authorList>
    </citation>
    <scope>NUCLEOTIDE SEQUENCE [LARGE SCALE GENOMIC DNA]</scope>
    <source>
        <strain evidence="12">RS5460</strain>
    </source>
</reference>
<dbReference type="GO" id="GO:0000981">
    <property type="term" value="F:DNA-binding transcription factor activity, RNA polymerase II-specific"/>
    <property type="evidence" value="ECO:0007669"/>
    <property type="project" value="TreeGrafter"/>
</dbReference>
<dbReference type="PANTHER" id="PTHR13703">
    <property type="entry name" value="SMAD"/>
    <property type="match status" value="1"/>
</dbReference>
<keyword evidence="2" id="KW-0479">Metal-binding</keyword>
<accession>A0AAN5IE38</accession>
<dbReference type="GO" id="GO:0071144">
    <property type="term" value="C:heteromeric SMAD protein complex"/>
    <property type="evidence" value="ECO:0007669"/>
    <property type="project" value="TreeGrafter"/>
</dbReference>
<dbReference type="GO" id="GO:0009791">
    <property type="term" value="P:post-embryonic development"/>
    <property type="evidence" value="ECO:0007669"/>
    <property type="project" value="UniProtKB-ARBA"/>
</dbReference>
<feature type="compositionally biased region" description="Polar residues" evidence="8">
    <location>
        <begin position="293"/>
        <end position="306"/>
    </location>
</feature>
<organism evidence="11 12">
    <name type="scientific">Pristionchus mayeri</name>
    <dbReference type="NCBI Taxonomy" id="1317129"/>
    <lineage>
        <taxon>Eukaryota</taxon>
        <taxon>Metazoa</taxon>
        <taxon>Ecdysozoa</taxon>
        <taxon>Nematoda</taxon>
        <taxon>Chromadorea</taxon>
        <taxon>Rhabditida</taxon>
        <taxon>Rhabditina</taxon>
        <taxon>Diplogasteromorpha</taxon>
        <taxon>Diplogasteroidea</taxon>
        <taxon>Neodiplogasteridae</taxon>
        <taxon>Pristionchus</taxon>
    </lineage>
</organism>
<dbReference type="InterPro" id="IPR013790">
    <property type="entry name" value="Dwarfin"/>
</dbReference>
<dbReference type="InterPro" id="IPR013019">
    <property type="entry name" value="MAD_homology_MH1"/>
</dbReference>
<feature type="region of interest" description="Disordered" evidence="8">
    <location>
        <begin position="253"/>
        <end position="314"/>
    </location>
</feature>
<dbReference type="InterPro" id="IPR008984">
    <property type="entry name" value="SMAD_FHA_dom_sf"/>
</dbReference>
<comment type="caution">
    <text evidence="11">The sequence shown here is derived from an EMBL/GenBank/DDBJ whole genome shotgun (WGS) entry which is preliminary data.</text>
</comment>
<dbReference type="Proteomes" id="UP001328107">
    <property type="component" value="Unassembled WGS sequence"/>
</dbReference>
<dbReference type="GO" id="GO:0070411">
    <property type="term" value="F:I-SMAD binding"/>
    <property type="evidence" value="ECO:0007669"/>
    <property type="project" value="TreeGrafter"/>
</dbReference>
<evidence type="ECO:0000256" key="8">
    <source>
        <dbReference type="SAM" id="MobiDB-lite"/>
    </source>
</evidence>
<dbReference type="PROSITE" id="PS51076">
    <property type="entry name" value="MH2"/>
    <property type="match status" value="1"/>
</dbReference>
<dbReference type="InterPro" id="IPR003619">
    <property type="entry name" value="MAD_homology1_Dwarfin-type"/>
</dbReference>
<proteinExistence type="inferred from homology"/>
<evidence type="ECO:0000313" key="12">
    <source>
        <dbReference type="Proteomes" id="UP001328107"/>
    </source>
</evidence>
<feature type="compositionally biased region" description="Basic and acidic residues" evidence="8">
    <location>
        <begin position="1009"/>
        <end position="1022"/>
    </location>
</feature>
<dbReference type="Pfam" id="PF03166">
    <property type="entry name" value="MH2"/>
    <property type="match status" value="1"/>
</dbReference>
<dbReference type="InterPro" id="IPR001132">
    <property type="entry name" value="SMAD_dom_Dwarfin-type"/>
</dbReference>
<feature type="compositionally biased region" description="Polar residues" evidence="8">
    <location>
        <begin position="1"/>
        <end position="11"/>
    </location>
</feature>
<evidence type="ECO:0000313" key="11">
    <source>
        <dbReference type="EMBL" id="GMR62997.1"/>
    </source>
</evidence>
<feature type="domain" description="MH2" evidence="10">
    <location>
        <begin position="1125"/>
        <end position="1356"/>
    </location>
</feature>
<dbReference type="PROSITE" id="PS51075">
    <property type="entry name" value="MH1"/>
    <property type="match status" value="1"/>
</dbReference>